<protein>
    <submittedName>
        <fullName evidence="1">DNA polymerase iii, delta prime subunit HolB</fullName>
        <ecNumber evidence="1">2.7.7.7</ecNumber>
    </submittedName>
</protein>
<keyword evidence="1" id="KW-0808">Transferase</keyword>
<dbReference type="SUPFAM" id="SSF52540">
    <property type="entry name" value="P-loop containing nucleoside triphosphate hydrolases"/>
    <property type="match status" value="1"/>
</dbReference>
<dbReference type="Proteomes" id="UP000000467">
    <property type="component" value="Chromosome"/>
</dbReference>
<dbReference type="KEGG" id="tpz:Tph_c28780"/>
<name>K4LJH9_THEPS</name>
<dbReference type="Gene3D" id="3.40.50.300">
    <property type="entry name" value="P-loop containing nucleotide triphosphate hydrolases"/>
    <property type="match status" value="1"/>
</dbReference>
<sequence length="230" mass="26377">MPCGCCASCRAWERRAHQDYHCLEPEGASLKVEQVRQWQPFFRYRPQLGRHRVFHINRPELLTPAAANSLLKILEEPLGSAVFLLVTEDERGVLPTVVSRCRLVFFHPEEPGDIVRLPEGVLDAEKAEAIGRIIRQGTPAELLREARQLELDRAGAQALLDYLLKKFEQEYRRLRRCLQDGRGDAEWLGRVAGCLQLLLRGSKLLDENISVPLLLPLLLYKIQRRMHGLE</sequence>
<keyword evidence="2" id="KW-1185">Reference proteome</keyword>
<accession>K4LJH9</accession>
<dbReference type="eggNOG" id="COG2812">
    <property type="taxonomic scope" value="Bacteria"/>
</dbReference>
<proteinExistence type="predicted"/>
<dbReference type="EC" id="2.7.7.7" evidence="1"/>
<dbReference type="AlphaFoldDB" id="K4LJH9"/>
<dbReference type="EMBL" id="CP003732">
    <property type="protein sequence ID" value="AFV13043.1"/>
    <property type="molecule type" value="Genomic_DNA"/>
</dbReference>
<dbReference type="Pfam" id="PF13177">
    <property type="entry name" value="DNA_pol3_delta2"/>
    <property type="match status" value="1"/>
</dbReference>
<reference evidence="1 2" key="1">
    <citation type="journal article" date="2012" name="BMC Genomics">
        <title>Genome-guided analysis of physiological and morphological traits of the fermentative acetate oxidizer Thermacetogenium phaeum.</title>
        <authorList>
            <person name="Oehler D."/>
            <person name="Poehlein A."/>
            <person name="Leimbach A."/>
            <person name="Muller N."/>
            <person name="Daniel R."/>
            <person name="Gottschalk G."/>
            <person name="Schink B."/>
        </authorList>
    </citation>
    <scope>NUCLEOTIDE SEQUENCE [LARGE SCALE GENOMIC DNA]</scope>
    <source>
        <strain evidence="2">ATCC BAA-254 / DSM 26808 / PB</strain>
    </source>
</reference>
<dbReference type="GO" id="GO:0003887">
    <property type="term" value="F:DNA-directed DNA polymerase activity"/>
    <property type="evidence" value="ECO:0007669"/>
    <property type="project" value="UniProtKB-EC"/>
</dbReference>
<gene>
    <name evidence="1" type="primary">holB</name>
    <name evidence="1" type="ordered locus">Tph_c28780</name>
</gene>
<dbReference type="PANTHER" id="PTHR11669">
    <property type="entry name" value="REPLICATION FACTOR C / DNA POLYMERASE III GAMMA-TAU SUBUNIT"/>
    <property type="match status" value="1"/>
</dbReference>
<dbReference type="InterPro" id="IPR027417">
    <property type="entry name" value="P-loop_NTPase"/>
</dbReference>
<dbReference type="GO" id="GO:0006261">
    <property type="term" value="P:DNA-templated DNA replication"/>
    <property type="evidence" value="ECO:0007669"/>
    <property type="project" value="TreeGrafter"/>
</dbReference>
<dbReference type="PANTHER" id="PTHR11669:SF8">
    <property type="entry name" value="DNA POLYMERASE III SUBUNIT DELTA"/>
    <property type="match status" value="1"/>
</dbReference>
<dbReference type="HOGENOM" id="CLU_1204323_0_0_9"/>
<dbReference type="STRING" id="1089553.Tph_c28780"/>
<dbReference type="InterPro" id="IPR050238">
    <property type="entry name" value="DNA_Rep/Repair_Clamp_Loader"/>
</dbReference>
<evidence type="ECO:0000313" key="2">
    <source>
        <dbReference type="Proteomes" id="UP000000467"/>
    </source>
</evidence>
<evidence type="ECO:0000313" key="1">
    <source>
        <dbReference type="EMBL" id="AFV13043.1"/>
    </source>
</evidence>
<keyword evidence="1" id="KW-0548">Nucleotidyltransferase</keyword>
<organism evidence="1 2">
    <name type="scientific">Thermacetogenium phaeum (strain ATCC BAA-254 / DSM 26808 / PB)</name>
    <dbReference type="NCBI Taxonomy" id="1089553"/>
    <lineage>
        <taxon>Bacteria</taxon>
        <taxon>Bacillati</taxon>
        <taxon>Bacillota</taxon>
        <taxon>Clostridia</taxon>
        <taxon>Thermoanaerobacterales</taxon>
        <taxon>Thermoanaerobacteraceae</taxon>
        <taxon>Thermacetogenium</taxon>
    </lineage>
</organism>